<comment type="subcellular location">
    <subcellularLocation>
        <location evidence="5">Cytoplasm</location>
    </subcellularLocation>
</comment>
<comment type="catalytic activity">
    <reaction evidence="5">
        <text>Exonucleolytic cleavage in either 5'- to 3'- or 3'- to 5'-direction to yield nucleoside 5'-phosphates.</text>
        <dbReference type="EC" id="3.1.11.6"/>
    </reaction>
</comment>
<evidence type="ECO:0000256" key="3">
    <source>
        <dbReference type="ARBA" id="ARBA00022801"/>
    </source>
</evidence>
<dbReference type="PANTHER" id="PTHR30008">
    <property type="entry name" value="EXODEOXYRIBONUCLEASE 7 LARGE SUBUNIT"/>
    <property type="match status" value="1"/>
</dbReference>
<evidence type="ECO:0000256" key="5">
    <source>
        <dbReference type="RuleBase" id="RU004355"/>
    </source>
</evidence>
<evidence type="ECO:0000256" key="1">
    <source>
        <dbReference type="ARBA" id="ARBA00022490"/>
    </source>
</evidence>
<dbReference type="InterPro" id="IPR020579">
    <property type="entry name" value="Exonuc_VII_lsu_C"/>
</dbReference>
<evidence type="ECO:0000313" key="9">
    <source>
        <dbReference type="EMBL" id="ASN81882.1"/>
    </source>
</evidence>
<evidence type="ECO:0000256" key="4">
    <source>
        <dbReference type="ARBA" id="ARBA00022839"/>
    </source>
</evidence>
<proteinExistence type="inferred from homology"/>
<sequence length="417" mass="45139">MTRRKGTGPPRRKAAEPTRPPEQFLELAEVLSYVSQVIARGVPGGVWVRAEIASLTDRRHLYLDLVQLEDGVEVAKTRATLWARERFSLEGKFRRATGGTLTAGLKVLLFCTAEFHPQYGFSLNILDVAPEFTLGDAALKLEALRETLLREGLYGLGRLHAPPTDYHRIAVISPEGAAGLGDFRRETDPLEHAGLLAPLYLQATFQGREAAASLGRAIQAARTEHDQMPLDALVVIRGGGAVTDLAWLNDLDIARALATFPAPVITGLGHARDDTLLDEVAFTRTDTPSKAAALITRTVIQAAAQAQEDARAIRHAGTQALVTADAETRRTLDRALSAARRTTDAAHASTDALMRQALGLTPTRTLARGYALVRDEHGQPLTRAAHTHPGQTLTLEWQDGTVTAQVKERPESVNPGP</sequence>
<keyword evidence="1" id="KW-0963">Cytoplasm</keyword>
<dbReference type="GO" id="GO:0009318">
    <property type="term" value="C:exodeoxyribonuclease VII complex"/>
    <property type="evidence" value="ECO:0007669"/>
    <property type="project" value="UniProtKB-UniRule"/>
</dbReference>
<dbReference type="EC" id="3.1.11.6" evidence="5"/>
<evidence type="ECO:0000313" key="10">
    <source>
        <dbReference type="Proteomes" id="UP000259030"/>
    </source>
</evidence>
<evidence type="ECO:0000259" key="8">
    <source>
        <dbReference type="Pfam" id="PF13742"/>
    </source>
</evidence>
<dbReference type="PANTHER" id="PTHR30008:SF0">
    <property type="entry name" value="EXODEOXYRIBONUCLEASE 7 LARGE SUBUNIT"/>
    <property type="match status" value="1"/>
</dbReference>
<dbReference type="RefSeq" id="WP_027464212.1">
    <property type="nucleotide sequence ID" value="NZ_CP021081.1"/>
</dbReference>
<keyword evidence="4 5" id="KW-0269">Exonuclease</keyword>
<reference evidence="9 10" key="1">
    <citation type="submission" date="2017-05" db="EMBL/GenBank/DDBJ databases">
        <title>The complete genome sequence of Deinococcus ficus isolated from the rhizosphere of the Ficus religiosa L. in Taiwan.</title>
        <authorList>
            <person name="Wu K.-M."/>
            <person name="Liao T.-L."/>
            <person name="Liu Y.-M."/>
            <person name="Young C.-C."/>
            <person name="Tsai S.-F."/>
        </authorList>
    </citation>
    <scope>NUCLEOTIDE SEQUENCE [LARGE SCALE GENOMIC DNA]</scope>
    <source>
        <strain evidence="9 10">CC-FR2-10</strain>
    </source>
</reference>
<comment type="similarity">
    <text evidence="5">Belongs to the XseA family.</text>
</comment>
<dbReference type="GO" id="GO:0005737">
    <property type="term" value="C:cytoplasm"/>
    <property type="evidence" value="ECO:0007669"/>
    <property type="project" value="UniProtKB-SubCell"/>
</dbReference>
<dbReference type="NCBIfam" id="TIGR00237">
    <property type="entry name" value="xseA"/>
    <property type="match status" value="1"/>
</dbReference>
<dbReference type="KEGG" id="dfc:DFI_13575"/>
<dbReference type="GO" id="GO:0006308">
    <property type="term" value="P:DNA catabolic process"/>
    <property type="evidence" value="ECO:0007669"/>
    <property type="project" value="UniProtKB-UniRule"/>
</dbReference>
<evidence type="ECO:0000259" key="7">
    <source>
        <dbReference type="Pfam" id="PF02601"/>
    </source>
</evidence>
<dbReference type="InterPro" id="IPR003753">
    <property type="entry name" value="Exonuc_VII_L"/>
</dbReference>
<dbReference type="EMBL" id="CP021081">
    <property type="protein sequence ID" value="ASN81882.1"/>
    <property type="molecule type" value="Genomic_DNA"/>
</dbReference>
<dbReference type="CDD" id="cd04489">
    <property type="entry name" value="ExoVII_LU_OBF"/>
    <property type="match status" value="1"/>
</dbReference>
<dbReference type="GO" id="GO:0003676">
    <property type="term" value="F:nucleic acid binding"/>
    <property type="evidence" value="ECO:0007669"/>
    <property type="project" value="InterPro"/>
</dbReference>
<feature type="compositionally biased region" description="Basic residues" evidence="6">
    <location>
        <begin position="1"/>
        <end position="12"/>
    </location>
</feature>
<keyword evidence="2 5" id="KW-0540">Nuclease</keyword>
<accession>A0A221SZ04</accession>
<dbReference type="InterPro" id="IPR025824">
    <property type="entry name" value="OB-fold_nuc-bd_dom"/>
</dbReference>
<keyword evidence="3 5" id="KW-0378">Hydrolase</keyword>
<dbReference type="Pfam" id="PF13742">
    <property type="entry name" value="tRNA_anti_2"/>
    <property type="match status" value="1"/>
</dbReference>
<evidence type="ECO:0000256" key="2">
    <source>
        <dbReference type="ARBA" id="ARBA00022722"/>
    </source>
</evidence>
<protein>
    <recommendedName>
        <fullName evidence="5">Exodeoxyribonuclease 7 large subunit</fullName>
        <ecNumber evidence="5">3.1.11.6</ecNumber>
    </recommendedName>
</protein>
<keyword evidence="10" id="KW-1185">Reference proteome</keyword>
<dbReference type="Proteomes" id="UP000259030">
    <property type="component" value="Chromosome"/>
</dbReference>
<dbReference type="AlphaFoldDB" id="A0A221SZ04"/>
<dbReference type="GO" id="GO:0008855">
    <property type="term" value="F:exodeoxyribonuclease VII activity"/>
    <property type="evidence" value="ECO:0007669"/>
    <property type="project" value="UniProtKB-UniRule"/>
</dbReference>
<feature type="region of interest" description="Disordered" evidence="6">
    <location>
        <begin position="1"/>
        <end position="20"/>
    </location>
</feature>
<dbReference type="STRING" id="317577.GCA_000419625_01208"/>
<dbReference type="Pfam" id="PF02601">
    <property type="entry name" value="Exonuc_VII_L"/>
    <property type="match status" value="1"/>
</dbReference>
<organism evidence="9 10">
    <name type="scientific">Deinococcus ficus</name>
    <dbReference type="NCBI Taxonomy" id="317577"/>
    <lineage>
        <taxon>Bacteria</taxon>
        <taxon>Thermotogati</taxon>
        <taxon>Deinococcota</taxon>
        <taxon>Deinococci</taxon>
        <taxon>Deinococcales</taxon>
        <taxon>Deinococcaceae</taxon>
        <taxon>Deinococcus</taxon>
    </lineage>
</organism>
<gene>
    <name evidence="9" type="ORF">DFI_13575</name>
</gene>
<feature type="domain" description="OB-fold nucleic acid binding" evidence="8">
    <location>
        <begin position="26"/>
        <end position="128"/>
    </location>
</feature>
<evidence type="ECO:0000256" key="6">
    <source>
        <dbReference type="SAM" id="MobiDB-lite"/>
    </source>
</evidence>
<name>A0A221SZ04_9DEIO</name>
<feature type="domain" description="Exonuclease VII large subunit C-terminal" evidence="7">
    <location>
        <begin position="162"/>
        <end position="353"/>
    </location>
</feature>